<keyword evidence="3" id="KW-1185">Reference proteome</keyword>
<reference evidence="3" key="1">
    <citation type="journal article" date="2017" name="Genome Biol.">
        <title>Comparative genomics reveals high biological diversity and specific adaptations in the industrially and medically important fungal genus Aspergillus.</title>
        <authorList>
            <person name="de Vries R.P."/>
            <person name="Riley R."/>
            <person name="Wiebenga A."/>
            <person name="Aguilar-Osorio G."/>
            <person name="Amillis S."/>
            <person name="Uchima C.A."/>
            <person name="Anderluh G."/>
            <person name="Asadollahi M."/>
            <person name="Askin M."/>
            <person name="Barry K."/>
            <person name="Battaglia E."/>
            <person name="Bayram O."/>
            <person name="Benocci T."/>
            <person name="Braus-Stromeyer S.A."/>
            <person name="Caldana C."/>
            <person name="Canovas D."/>
            <person name="Cerqueira G.C."/>
            <person name="Chen F."/>
            <person name="Chen W."/>
            <person name="Choi C."/>
            <person name="Clum A."/>
            <person name="Dos Santos R.A."/>
            <person name="Damasio A.R."/>
            <person name="Diallinas G."/>
            <person name="Emri T."/>
            <person name="Fekete E."/>
            <person name="Flipphi M."/>
            <person name="Freyberg S."/>
            <person name="Gallo A."/>
            <person name="Gournas C."/>
            <person name="Habgood R."/>
            <person name="Hainaut M."/>
            <person name="Harispe M.L."/>
            <person name="Henrissat B."/>
            <person name="Hilden K.S."/>
            <person name="Hope R."/>
            <person name="Hossain A."/>
            <person name="Karabika E."/>
            <person name="Karaffa L."/>
            <person name="Karanyi Z."/>
            <person name="Krasevec N."/>
            <person name="Kuo A."/>
            <person name="Kusch H."/>
            <person name="LaButti K."/>
            <person name="Lagendijk E.L."/>
            <person name="Lapidus A."/>
            <person name="Levasseur A."/>
            <person name="Lindquist E."/>
            <person name="Lipzen A."/>
            <person name="Logrieco A.F."/>
            <person name="MacCabe A."/>
            <person name="Maekelae M.R."/>
            <person name="Malavazi I."/>
            <person name="Melin P."/>
            <person name="Meyer V."/>
            <person name="Mielnichuk N."/>
            <person name="Miskei M."/>
            <person name="Molnar A.P."/>
            <person name="Mule G."/>
            <person name="Ngan C.Y."/>
            <person name="Orejas M."/>
            <person name="Orosz E."/>
            <person name="Ouedraogo J.P."/>
            <person name="Overkamp K.M."/>
            <person name="Park H.-S."/>
            <person name="Perrone G."/>
            <person name="Piumi F."/>
            <person name="Punt P.J."/>
            <person name="Ram A.F."/>
            <person name="Ramon A."/>
            <person name="Rauscher S."/>
            <person name="Record E."/>
            <person name="Riano-Pachon D.M."/>
            <person name="Robert V."/>
            <person name="Roehrig J."/>
            <person name="Ruller R."/>
            <person name="Salamov A."/>
            <person name="Salih N.S."/>
            <person name="Samson R.A."/>
            <person name="Sandor E."/>
            <person name="Sanguinetti M."/>
            <person name="Schuetze T."/>
            <person name="Sepcic K."/>
            <person name="Shelest E."/>
            <person name="Sherlock G."/>
            <person name="Sophianopoulou V."/>
            <person name="Squina F.M."/>
            <person name="Sun H."/>
            <person name="Susca A."/>
            <person name="Todd R.B."/>
            <person name="Tsang A."/>
            <person name="Unkles S.E."/>
            <person name="van de Wiele N."/>
            <person name="van Rossen-Uffink D."/>
            <person name="Oliveira J.V."/>
            <person name="Vesth T.C."/>
            <person name="Visser J."/>
            <person name="Yu J.-H."/>
            <person name="Zhou M."/>
            <person name="Andersen M.R."/>
            <person name="Archer D.B."/>
            <person name="Baker S.E."/>
            <person name="Benoit I."/>
            <person name="Brakhage A.A."/>
            <person name="Braus G.H."/>
            <person name="Fischer R."/>
            <person name="Frisvad J.C."/>
            <person name="Goldman G.H."/>
            <person name="Houbraken J."/>
            <person name="Oakley B."/>
            <person name="Pocsi I."/>
            <person name="Scazzocchio C."/>
            <person name="Seiboth B."/>
            <person name="vanKuyk P.A."/>
            <person name="Wortman J."/>
            <person name="Dyer P.S."/>
            <person name="Grigoriev I.V."/>
        </authorList>
    </citation>
    <scope>NUCLEOTIDE SEQUENCE [LARGE SCALE GENOMIC DNA]</scope>
    <source>
        <strain evidence="3">CBS 506.65</strain>
    </source>
</reference>
<protein>
    <submittedName>
        <fullName evidence="2">Uncharacterized protein</fullName>
    </submittedName>
</protein>
<evidence type="ECO:0000256" key="1">
    <source>
        <dbReference type="SAM" id="MobiDB-lite"/>
    </source>
</evidence>
<evidence type="ECO:0000313" key="2">
    <source>
        <dbReference type="EMBL" id="OJJ43245.1"/>
    </source>
</evidence>
<feature type="compositionally biased region" description="Basic residues" evidence="1">
    <location>
        <begin position="108"/>
        <end position="126"/>
    </location>
</feature>
<organism evidence="2 3">
    <name type="scientific">Penicilliopsis zonata CBS 506.65</name>
    <dbReference type="NCBI Taxonomy" id="1073090"/>
    <lineage>
        <taxon>Eukaryota</taxon>
        <taxon>Fungi</taxon>
        <taxon>Dikarya</taxon>
        <taxon>Ascomycota</taxon>
        <taxon>Pezizomycotina</taxon>
        <taxon>Eurotiomycetes</taxon>
        <taxon>Eurotiomycetidae</taxon>
        <taxon>Eurotiales</taxon>
        <taxon>Aspergillaceae</taxon>
        <taxon>Penicilliopsis</taxon>
    </lineage>
</organism>
<dbReference type="VEuPathDB" id="FungiDB:ASPZODRAFT_136452"/>
<dbReference type="STRING" id="1073090.A0A1L9S7W6"/>
<sequence length="707" mass="80483">MASSQRSSRRSRPIRSSRTKVQSYHEESSSDAGANETDNEGSEDALLAARPRRSNRRLTSYRESSSDGSIGEGNNDEEVEGVVSIETTTRFPYQFSEPAAANTDNPSRTRRHRREPRQSRTTRSRSKRELGRPLKKRQKVVPIEIPFIGSGVIPPWQTLPYHILFDIFYRASYPLIDEQKMERSNSAAWLVDMSLMCRAFHEPALAVLYYSPPLLPAAKCHSLLSLLGLPQESLSTNYVNKIKELHVDAEHLLMYKSGPSLGYFDLAKLVERAPRTKNLQIYHKDDYQVGLAPWQKTLSRWNYTDAFFTALNNTPIMLRSWAWNGRFMETSELLVTMLENHQKSAFRGVRALKLLHISAEYTTVQEASPDTEPREVFLADALAELPELHHLEFMECSIVNAQLLPNLPSRLTSLTIINCDEVTTSNLGEYLLTHGHNLRELVLNHNRHLSMSFLTGFAQSCSRLETFKMDLSIHDRSSYHDVELHFDELISPSEIPSWPATLKDIELTQLRNWGDTAAEVFFASLTDAAPELPNLRRLVISAILQIGWRDRATFREKWIGKLRTVFLRRRSPSPNPALRSIRRAPLPSGQLGVRDDTPAEQATHSDVYTANEAGSVASTPSKRHSARLAERKLSEVEDHFQSSHVRKSDSPSEPVFIQGLCDVVSIRIDNQRPSELQFNENDFLDDELSGDEDWAGYDHVVEERHAW</sequence>
<dbReference type="InterPro" id="IPR032675">
    <property type="entry name" value="LRR_dom_sf"/>
</dbReference>
<feature type="region of interest" description="Disordered" evidence="1">
    <location>
        <begin position="1"/>
        <end position="78"/>
    </location>
</feature>
<feature type="compositionally biased region" description="Basic residues" evidence="1">
    <location>
        <begin position="7"/>
        <end position="18"/>
    </location>
</feature>
<gene>
    <name evidence="2" type="ORF">ASPZODRAFT_136452</name>
</gene>
<name>A0A1L9S7W6_9EURO</name>
<dbReference type="Gene3D" id="3.80.10.10">
    <property type="entry name" value="Ribonuclease Inhibitor"/>
    <property type="match status" value="1"/>
</dbReference>
<dbReference type="AlphaFoldDB" id="A0A1L9S7W6"/>
<dbReference type="GeneID" id="34610533"/>
<dbReference type="OrthoDB" id="5395390at2759"/>
<dbReference type="RefSeq" id="XP_022577755.1">
    <property type="nucleotide sequence ID" value="XM_022724068.1"/>
</dbReference>
<dbReference type="Proteomes" id="UP000184188">
    <property type="component" value="Unassembled WGS sequence"/>
</dbReference>
<dbReference type="EMBL" id="KV878353">
    <property type="protein sequence ID" value="OJJ43245.1"/>
    <property type="molecule type" value="Genomic_DNA"/>
</dbReference>
<dbReference type="SUPFAM" id="SSF52047">
    <property type="entry name" value="RNI-like"/>
    <property type="match status" value="1"/>
</dbReference>
<accession>A0A1L9S7W6</accession>
<evidence type="ECO:0000313" key="3">
    <source>
        <dbReference type="Proteomes" id="UP000184188"/>
    </source>
</evidence>
<feature type="compositionally biased region" description="Polar residues" evidence="1">
    <location>
        <begin position="57"/>
        <end position="68"/>
    </location>
</feature>
<feature type="region of interest" description="Disordered" evidence="1">
    <location>
        <begin position="574"/>
        <end position="623"/>
    </location>
</feature>
<feature type="region of interest" description="Disordered" evidence="1">
    <location>
        <begin position="90"/>
        <end position="135"/>
    </location>
</feature>
<proteinExistence type="predicted"/>